<accession>A0A2L0HBR3</accession>
<evidence type="ECO:0000256" key="1">
    <source>
        <dbReference type="SAM" id="MobiDB-lite"/>
    </source>
</evidence>
<feature type="compositionally biased region" description="Basic and acidic residues" evidence="1">
    <location>
        <begin position="1"/>
        <end position="27"/>
    </location>
</feature>
<sequence length="85" mass="9242">MTVAGHRQDDPRSDDGGRKRVRSDENRPQIPLRISGTNFSNRFSFCPAYQGKVAVAAPVPAAGTSFVSAKKRGRAVDTVRGGRER</sequence>
<dbReference type="Proteomes" id="UP000239340">
    <property type="component" value="Plasmid pSfreNXT3b"/>
</dbReference>
<evidence type="ECO:0000313" key="2">
    <source>
        <dbReference type="EMBL" id="AUX78941.1"/>
    </source>
</evidence>
<dbReference type="AlphaFoldDB" id="A0A2L0HBR3"/>
<protein>
    <submittedName>
        <fullName evidence="2">Uncharacterized protein</fullName>
    </submittedName>
</protein>
<keyword evidence="2" id="KW-0614">Plasmid</keyword>
<dbReference type="EMBL" id="CP024309">
    <property type="protein sequence ID" value="AUX78941.1"/>
    <property type="molecule type" value="Genomic_DNA"/>
</dbReference>
<proteinExistence type="predicted"/>
<reference evidence="2 3" key="1">
    <citation type="submission" date="2017-10" db="EMBL/GenBank/DDBJ databases">
        <title>Analysis of the genome sequences of Rhizobium populations associated to common bean (phaseolus vulgaris).</title>
        <authorList>
            <person name="Bustos P."/>
            <person name="Santamaria R.I."/>
            <person name="Miranda-Sanchez F."/>
            <person name="Perez-Carrascal O."/>
            <person name="Juarez S."/>
            <person name="Lozano L."/>
            <person name="Martinez-Flores I."/>
            <person name="Vinuesa P."/>
            <person name="Martinez-Romero E."/>
            <person name="Cevallos M.A."/>
            <person name="Romero D."/>
            <person name="Davila G."/>
            <person name="Gonzalez V."/>
        </authorList>
    </citation>
    <scope>NUCLEOTIDE SEQUENCE [LARGE SCALE GENOMIC DNA]</scope>
    <source>
        <strain evidence="2 3">NXT3</strain>
        <plasmid evidence="3">Plasmid psfrenxt3b</plasmid>
    </source>
</reference>
<name>A0A2L0HBR3_RHIFR</name>
<evidence type="ECO:0000313" key="3">
    <source>
        <dbReference type="Proteomes" id="UP000239340"/>
    </source>
</evidence>
<feature type="region of interest" description="Disordered" evidence="1">
    <location>
        <begin position="1"/>
        <end position="35"/>
    </location>
</feature>
<gene>
    <name evidence="2" type="ORF">NXT3_PB00284</name>
</gene>
<organism evidence="2 3">
    <name type="scientific">Rhizobium fredii</name>
    <name type="common">Sinorhizobium fredii</name>
    <dbReference type="NCBI Taxonomy" id="380"/>
    <lineage>
        <taxon>Bacteria</taxon>
        <taxon>Pseudomonadati</taxon>
        <taxon>Pseudomonadota</taxon>
        <taxon>Alphaproteobacteria</taxon>
        <taxon>Hyphomicrobiales</taxon>
        <taxon>Rhizobiaceae</taxon>
        <taxon>Sinorhizobium/Ensifer group</taxon>
        <taxon>Sinorhizobium</taxon>
    </lineage>
</organism>
<geneLocation type="plasmid" evidence="3">
    <name>psfrenxt3b</name>
</geneLocation>